<keyword evidence="2" id="KW-1185">Reference proteome</keyword>
<comment type="caution">
    <text evidence="1">The sequence shown here is derived from an EMBL/GenBank/DDBJ whole genome shotgun (WGS) entry which is preliminary data.</text>
</comment>
<dbReference type="AlphaFoldDB" id="A0A8S1KP84"/>
<gene>
    <name evidence="1" type="ORF">PPRIM_AZ9-3.1.T0240376</name>
</gene>
<reference evidence="1" key="1">
    <citation type="submission" date="2021-01" db="EMBL/GenBank/DDBJ databases">
        <authorList>
            <consortium name="Genoscope - CEA"/>
            <person name="William W."/>
        </authorList>
    </citation>
    <scope>NUCLEOTIDE SEQUENCE</scope>
</reference>
<dbReference type="EMBL" id="CAJJDM010000022">
    <property type="protein sequence ID" value="CAD8056567.1"/>
    <property type="molecule type" value="Genomic_DNA"/>
</dbReference>
<evidence type="ECO:0000313" key="1">
    <source>
        <dbReference type="EMBL" id="CAD8056567.1"/>
    </source>
</evidence>
<protein>
    <submittedName>
        <fullName evidence="1">Uncharacterized protein</fullName>
    </submittedName>
</protein>
<sequence>MKLALFDPETEKCQLKIRLVEGVQVYSPSKGYMEIKDQNKKYSIKEVEHPIDKWLEVIEKCRKNLIKKKQKKQEKKQ</sequence>
<dbReference type="OMA" id="YIEREML"/>
<evidence type="ECO:0000313" key="2">
    <source>
        <dbReference type="Proteomes" id="UP000688137"/>
    </source>
</evidence>
<name>A0A8S1KP84_PARPR</name>
<proteinExistence type="predicted"/>
<organism evidence="1 2">
    <name type="scientific">Paramecium primaurelia</name>
    <dbReference type="NCBI Taxonomy" id="5886"/>
    <lineage>
        <taxon>Eukaryota</taxon>
        <taxon>Sar</taxon>
        <taxon>Alveolata</taxon>
        <taxon>Ciliophora</taxon>
        <taxon>Intramacronucleata</taxon>
        <taxon>Oligohymenophorea</taxon>
        <taxon>Peniculida</taxon>
        <taxon>Parameciidae</taxon>
        <taxon>Paramecium</taxon>
    </lineage>
</organism>
<dbReference type="Proteomes" id="UP000688137">
    <property type="component" value="Unassembled WGS sequence"/>
</dbReference>
<accession>A0A8S1KP84</accession>